<dbReference type="AlphaFoldDB" id="A0A858REE9"/>
<dbReference type="SUPFAM" id="SSF56059">
    <property type="entry name" value="Glutathione synthetase ATP-binding domain-like"/>
    <property type="match status" value="1"/>
</dbReference>
<dbReference type="EMBL" id="CP051774">
    <property type="protein sequence ID" value="QJE94928.1"/>
    <property type="molecule type" value="Genomic_DNA"/>
</dbReference>
<dbReference type="SMART" id="SM00797">
    <property type="entry name" value="AHS2"/>
    <property type="match status" value="1"/>
</dbReference>
<feature type="domain" description="Biotin carboxylation" evidence="10">
    <location>
        <begin position="1"/>
        <end position="444"/>
    </location>
</feature>
<dbReference type="SUPFAM" id="SSF50891">
    <property type="entry name" value="Cyclophilin-like"/>
    <property type="match status" value="2"/>
</dbReference>
<sequence length="1188" mass="130129">MKGSILIANRGEIAARAIRTVHELGLRAIAVYSDPDSGAPHVDLADEAHRLGPGPVSESYLLKESLVDLIKNAGAAAVFPGYGLLSENTDFARMCENAGAKWLGPTPEQIIAFGLKHEARRLAGAAGVPLVPGTDLLESAEAAVKAAEDIGYPVMLKSTAGGGGIGMKVCRDAEELAREYESVVRLSERSFGSGGVFIERFIERGRHVEVQIFGDGKGQVLALGERDCSVQRRNQKVFEETPAPELSEKVRAELHAAAVKLGESVNYRSAGTVEFIYDADRQDFFFLEVNTRLQVEHGVTELVTGIDLVEWMIRLALDPDWQVPAVAPAPKGHAIQARVYAEDPNHNFRPSSGLLTEASFPEWTRCDGWIAAGTEVSPFYDPLLSKVMVHGKSREEAVALLGKALDETRIYGIETNLRYLRQVTRWEAFRAGGVAMRDMARFDYRPVTIDVLSAGTMTSVQDWPGRTGLWEVGVPPCGPFDSLSFRLANRMVGNDEGMPGLEITMSGPTLRFNAATTIAITGAQVLVLKNGESIPTNVAIKIEAGDSVKIGRIEGPGMRCYLAVTGGLESPDYLGSASTFTLGKFGGPFGRALLPGDVLGIGLTKQGVGLSEAPRIPVSSEWNIAVLYGPHGSPDFFLDEDIDTFFATAWEVHYNSARTGVRLIGPKPKWARKDGGEAGLHPSNLHDNAYAIGAVDFTGDMPVILGPDGPSLGGFVCPVVVIDAELWKLGQLRPGDKVRFIPVDEAWAASRAVEVHSFLEGGLQTLGDPSPMAKGSCFIDSFGEGDDAVVVRRAGDRYFLIEFGPHHLDLKLRFKVHVVYEWLKEQGIGGIIDLTPGIRSLQVHFDPGKVSREALWGKIREGILSLPPLEQIEVPARVVHLPLSWDDPSTREAIQRYMQSVRPDAPWCPSNLEFIRRINGLDSIDEVYRIFFDASYLVMGLGDVYLGAPVATPLDPRHRLVTTKYNPARTWTPENAVGIGGAYLCIYGMEGPGGYQFTGRTIPVWNRWRRTEDFQNPWLLRFFDQLRFYPVSAEELLRLREEVPRGRHKLEIEETVFRFADYEAFLEEHAGEIEGFRSVQREAFEAERKRWEEAGLSMDSPAEEVAGESEFTIPDGCVTLDSPVTGSVWKIHVQAGDLLHASATAMILEAMKMEVPLDADDHLEVVEVLVAEGASVRAGQSLVVVRTK</sequence>
<dbReference type="PROSITE" id="PS00867">
    <property type="entry name" value="CPSASE_2"/>
    <property type="match status" value="1"/>
</dbReference>
<dbReference type="KEGG" id="luo:HHL09_03760"/>
<dbReference type="InterPro" id="IPR011761">
    <property type="entry name" value="ATP-grasp"/>
</dbReference>
<feature type="domain" description="ATP-grasp" evidence="9">
    <location>
        <begin position="120"/>
        <end position="317"/>
    </location>
</feature>
<protein>
    <submittedName>
        <fullName evidence="11">Urea carboxylase</fullName>
        <ecNumber evidence="11">6.3.4.6</ecNumber>
    </submittedName>
</protein>
<dbReference type="Gene3D" id="3.30.1360.40">
    <property type="match status" value="1"/>
</dbReference>
<dbReference type="Gene3D" id="2.40.50.100">
    <property type="match status" value="1"/>
</dbReference>
<evidence type="ECO:0000256" key="5">
    <source>
        <dbReference type="ARBA" id="ARBA00022840"/>
    </source>
</evidence>
<dbReference type="CDD" id="cd06850">
    <property type="entry name" value="biotinyl_domain"/>
    <property type="match status" value="1"/>
</dbReference>
<evidence type="ECO:0000256" key="6">
    <source>
        <dbReference type="ARBA" id="ARBA00023267"/>
    </source>
</evidence>
<gene>
    <name evidence="11" type="primary">uca</name>
    <name evidence="11" type="ORF">HHL09_03760</name>
</gene>
<dbReference type="InterPro" id="IPR003778">
    <property type="entry name" value="CT_A_B"/>
</dbReference>
<evidence type="ECO:0000256" key="2">
    <source>
        <dbReference type="ARBA" id="ARBA00022598"/>
    </source>
</evidence>
<evidence type="ECO:0000259" key="8">
    <source>
        <dbReference type="PROSITE" id="PS50968"/>
    </source>
</evidence>
<evidence type="ECO:0000259" key="9">
    <source>
        <dbReference type="PROSITE" id="PS50975"/>
    </source>
</evidence>
<dbReference type="Pfam" id="PF02786">
    <property type="entry name" value="CPSase_L_D2"/>
    <property type="match status" value="1"/>
</dbReference>
<name>A0A858REE9_9BACT</name>
<dbReference type="SUPFAM" id="SSF51230">
    <property type="entry name" value="Single hybrid motif"/>
    <property type="match status" value="1"/>
</dbReference>
<dbReference type="InterPro" id="IPR005482">
    <property type="entry name" value="Biotin_COase_C"/>
</dbReference>
<dbReference type="InterPro" id="IPR029000">
    <property type="entry name" value="Cyclophilin-like_dom_sf"/>
</dbReference>
<dbReference type="NCBIfam" id="TIGR00724">
    <property type="entry name" value="urea_amlyse_rel"/>
    <property type="match status" value="1"/>
</dbReference>
<dbReference type="InterPro" id="IPR000089">
    <property type="entry name" value="Biotin_lipoyl"/>
</dbReference>
<dbReference type="Pfam" id="PF02626">
    <property type="entry name" value="CT_A_B"/>
    <property type="match status" value="1"/>
</dbReference>
<dbReference type="InterPro" id="IPR003833">
    <property type="entry name" value="CT_C_D"/>
</dbReference>
<dbReference type="Gene3D" id="2.40.100.10">
    <property type="entry name" value="Cyclophilin-like"/>
    <property type="match status" value="2"/>
</dbReference>
<dbReference type="InterPro" id="IPR011053">
    <property type="entry name" value="Single_hybrid_motif"/>
</dbReference>
<organism evidence="11 12">
    <name type="scientific">Luteolibacter luteus</name>
    <dbReference type="NCBI Taxonomy" id="2728835"/>
    <lineage>
        <taxon>Bacteria</taxon>
        <taxon>Pseudomonadati</taxon>
        <taxon>Verrucomicrobiota</taxon>
        <taxon>Verrucomicrobiia</taxon>
        <taxon>Verrucomicrobiales</taxon>
        <taxon>Verrucomicrobiaceae</taxon>
        <taxon>Luteolibacter</taxon>
    </lineage>
</organism>
<dbReference type="InterPro" id="IPR005481">
    <property type="entry name" value="BC-like_N"/>
</dbReference>
<evidence type="ECO:0000256" key="3">
    <source>
        <dbReference type="ARBA" id="ARBA00022741"/>
    </source>
</evidence>
<dbReference type="SUPFAM" id="SSF51246">
    <property type="entry name" value="Rudiment single hybrid motif"/>
    <property type="match status" value="1"/>
</dbReference>
<dbReference type="SMART" id="SM00878">
    <property type="entry name" value="Biotin_carb_C"/>
    <property type="match status" value="1"/>
</dbReference>
<evidence type="ECO:0000256" key="7">
    <source>
        <dbReference type="PROSITE-ProRule" id="PRU00409"/>
    </source>
</evidence>
<feature type="domain" description="Lipoyl-binding" evidence="8">
    <location>
        <begin position="1108"/>
        <end position="1186"/>
    </location>
</feature>
<keyword evidence="6" id="KW-0092">Biotin</keyword>
<dbReference type="SUPFAM" id="SSF160467">
    <property type="entry name" value="PH0987 N-terminal domain-like"/>
    <property type="match status" value="1"/>
</dbReference>
<dbReference type="SMART" id="SM00796">
    <property type="entry name" value="AHS1"/>
    <property type="match status" value="1"/>
</dbReference>
<dbReference type="GO" id="GO:0005524">
    <property type="term" value="F:ATP binding"/>
    <property type="evidence" value="ECO:0007669"/>
    <property type="project" value="UniProtKB-UniRule"/>
</dbReference>
<dbReference type="NCBIfam" id="TIGR02712">
    <property type="entry name" value="urea_carbox"/>
    <property type="match status" value="1"/>
</dbReference>
<comment type="cofactor">
    <cofactor evidence="1">
        <name>biotin</name>
        <dbReference type="ChEBI" id="CHEBI:57586"/>
    </cofactor>
</comment>
<dbReference type="InterPro" id="IPR050856">
    <property type="entry name" value="Biotin_carboxylase_complex"/>
</dbReference>
<keyword evidence="4" id="KW-0378">Hydrolase</keyword>
<reference evidence="11 12" key="1">
    <citation type="submission" date="2020-04" db="EMBL/GenBank/DDBJ databases">
        <title>Luteolibacter sp. G-1-1-1 isolated from soil.</title>
        <authorList>
            <person name="Dahal R.H."/>
        </authorList>
    </citation>
    <scope>NUCLEOTIDE SEQUENCE [LARGE SCALE GENOMIC DNA]</scope>
    <source>
        <strain evidence="11 12">G-1-1-1</strain>
    </source>
</reference>
<dbReference type="PANTHER" id="PTHR18866:SF128">
    <property type="entry name" value="UREA AMIDOLYASE"/>
    <property type="match status" value="1"/>
</dbReference>
<dbReference type="Proteomes" id="UP000501812">
    <property type="component" value="Chromosome"/>
</dbReference>
<evidence type="ECO:0000313" key="11">
    <source>
        <dbReference type="EMBL" id="QJE94928.1"/>
    </source>
</evidence>
<dbReference type="InterPro" id="IPR016185">
    <property type="entry name" value="PreATP-grasp_dom_sf"/>
</dbReference>
<dbReference type="GO" id="GO:0046872">
    <property type="term" value="F:metal ion binding"/>
    <property type="evidence" value="ECO:0007669"/>
    <property type="project" value="InterPro"/>
</dbReference>
<evidence type="ECO:0000259" key="10">
    <source>
        <dbReference type="PROSITE" id="PS50979"/>
    </source>
</evidence>
<dbReference type="PANTHER" id="PTHR18866">
    <property type="entry name" value="CARBOXYLASE:PYRUVATE/ACETYL-COA/PROPIONYL-COA CARBOXYLASE"/>
    <property type="match status" value="1"/>
</dbReference>
<dbReference type="SUPFAM" id="SSF52440">
    <property type="entry name" value="PreATP-grasp domain"/>
    <property type="match status" value="1"/>
</dbReference>
<dbReference type="InterPro" id="IPR014084">
    <property type="entry name" value="Urea_COase"/>
</dbReference>
<evidence type="ECO:0000256" key="1">
    <source>
        <dbReference type="ARBA" id="ARBA00001953"/>
    </source>
</evidence>
<evidence type="ECO:0000313" key="12">
    <source>
        <dbReference type="Proteomes" id="UP000501812"/>
    </source>
</evidence>
<proteinExistence type="predicted"/>
<keyword evidence="3 7" id="KW-0547">Nucleotide-binding</keyword>
<dbReference type="GO" id="GO:0004847">
    <property type="term" value="F:urea carboxylase activity"/>
    <property type="evidence" value="ECO:0007669"/>
    <property type="project" value="UniProtKB-EC"/>
</dbReference>
<dbReference type="GO" id="GO:0016787">
    <property type="term" value="F:hydrolase activity"/>
    <property type="evidence" value="ECO:0007669"/>
    <property type="project" value="UniProtKB-KW"/>
</dbReference>
<keyword evidence="12" id="KW-1185">Reference proteome</keyword>
<evidence type="ECO:0000256" key="4">
    <source>
        <dbReference type="ARBA" id="ARBA00022801"/>
    </source>
</evidence>
<dbReference type="PROSITE" id="PS00866">
    <property type="entry name" value="CPSASE_1"/>
    <property type="match status" value="1"/>
</dbReference>
<keyword evidence="2 11" id="KW-0436">Ligase</keyword>
<dbReference type="InterPro" id="IPR005479">
    <property type="entry name" value="CPAse_ATP-bd"/>
</dbReference>
<dbReference type="Pfam" id="PF02682">
    <property type="entry name" value="CT_C_D"/>
    <property type="match status" value="1"/>
</dbReference>
<dbReference type="InterPro" id="IPR011054">
    <property type="entry name" value="Rudment_hybrid_motif"/>
</dbReference>
<dbReference type="PROSITE" id="PS50975">
    <property type="entry name" value="ATP_GRASP"/>
    <property type="match status" value="1"/>
</dbReference>
<dbReference type="Pfam" id="PF00364">
    <property type="entry name" value="Biotin_lipoyl"/>
    <property type="match status" value="1"/>
</dbReference>
<accession>A0A858REE9</accession>
<dbReference type="EC" id="6.3.4.6" evidence="11"/>
<dbReference type="Gene3D" id="3.30.470.20">
    <property type="entry name" value="ATP-grasp fold, B domain"/>
    <property type="match status" value="1"/>
</dbReference>
<dbReference type="PROSITE" id="PS50979">
    <property type="entry name" value="BC"/>
    <property type="match status" value="1"/>
</dbReference>
<dbReference type="Pfam" id="PF02785">
    <property type="entry name" value="Biotin_carb_C"/>
    <property type="match status" value="1"/>
</dbReference>
<dbReference type="PROSITE" id="PS50968">
    <property type="entry name" value="BIOTINYL_LIPOYL"/>
    <property type="match status" value="1"/>
</dbReference>
<dbReference type="InterPro" id="IPR011764">
    <property type="entry name" value="Biotin_carboxylation_dom"/>
</dbReference>
<dbReference type="Pfam" id="PF00289">
    <property type="entry name" value="Biotin_carb_N"/>
    <property type="match status" value="1"/>
</dbReference>
<dbReference type="RefSeq" id="WP_169453149.1">
    <property type="nucleotide sequence ID" value="NZ_CP051774.1"/>
</dbReference>
<keyword evidence="5 7" id="KW-0067">ATP-binding</keyword>